<organism evidence="2 3">
    <name type="scientific">Microseira wollei NIES-4236</name>
    <dbReference type="NCBI Taxonomy" id="2530354"/>
    <lineage>
        <taxon>Bacteria</taxon>
        <taxon>Bacillati</taxon>
        <taxon>Cyanobacteriota</taxon>
        <taxon>Cyanophyceae</taxon>
        <taxon>Oscillatoriophycideae</taxon>
        <taxon>Aerosakkonematales</taxon>
        <taxon>Aerosakkonemataceae</taxon>
        <taxon>Microseira</taxon>
    </lineage>
</organism>
<dbReference type="RefSeq" id="WP_226587546.1">
    <property type="nucleotide sequence ID" value="NZ_BLAY01000118.1"/>
</dbReference>
<accession>A0AAV3XP19</accession>
<dbReference type="AlphaFoldDB" id="A0AAV3XP19"/>
<dbReference type="Proteomes" id="UP001050975">
    <property type="component" value="Unassembled WGS sequence"/>
</dbReference>
<dbReference type="Pfam" id="PF13649">
    <property type="entry name" value="Methyltransf_25"/>
    <property type="match status" value="1"/>
</dbReference>
<dbReference type="CDD" id="cd02440">
    <property type="entry name" value="AdoMet_MTases"/>
    <property type="match status" value="1"/>
</dbReference>
<dbReference type="InterPro" id="IPR041698">
    <property type="entry name" value="Methyltransf_25"/>
</dbReference>
<reference evidence="2" key="1">
    <citation type="submission" date="2019-10" db="EMBL/GenBank/DDBJ databases">
        <title>Draft genome sequece of Microseira wollei NIES-4236.</title>
        <authorList>
            <person name="Yamaguchi H."/>
            <person name="Suzuki S."/>
            <person name="Kawachi M."/>
        </authorList>
    </citation>
    <scope>NUCLEOTIDE SEQUENCE</scope>
    <source>
        <strain evidence="2">NIES-4236</strain>
    </source>
</reference>
<dbReference type="PANTHER" id="PTHR44068">
    <property type="entry name" value="ZGC:194242"/>
    <property type="match status" value="1"/>
</dbReference>
<evidence type="ECO:0000313" key="3">
    <source>
        <dbReference type="Proteomes" id="UP001050975"/>
    </source>
</evidence>
<dbReference type="InterPro" id="IPR050447">
    <property type="entry name" value="Erg6_SMT_methyltransf"/>
</dbReference>
<protein>
    <recommendedName>
        <fullName evidence="1">Methyltransferase domain-containing protein</fullName>
    </recommendedName>
</protein>
<feature type="domain" description="Methyltransferase" evidence="1">
    <location>
        <begin position="45"/>
        <end position="112"/>
    </location>
</feature>
<sequence length="115" mass="12455">MTQTPVNIQNAQGHQVLAAAGKKILRTGGKEQLFEWANFQPNETVLELAASFGESGIALSQRYGVRVVGVEKNPESVARARVNIRNAGLENQVEIIEGDIFHLEAIPGEFDLANG</sequence>
<keyword evidence="3" id="KW-1185">Reference proteome</keyword>
<dbReference type="SUPFAM" id="SSF53335">
    <property type="entry name" value="S-adenosyl-L-methionine-dependent methyltransferases"/>
    <property type="match status" value="1"/>
</dbReference>
<gene>
    <name evidence="2" type="ORF">MiSe_61340</name>
</gene>
<dbReference type="InterPro" id="IPR029063">
    <property type="entry name" value="SAM-dependent_MTases_sf"/>
</dbReference>
<dbReference type="EMBL" id="BLAY01000118">
    <property type="protein sequence ID" value="GET41322.1"/>
    <property type="molecule type" value="Genomic_DNA"/>
</dbReference>
<name>A0AAV3XP19_9CYAN</name>
<evidence type="ECO:0000259" key="1">
    <source>
        <dbReference type="Pfam" id="PF13649"/>
    </source>
</evidence>
<evidence type="ECO:0000313" key="2">
    <source>
        <dbReference type="EMBL" id="GET41322.1"/>
    </source>
</evidence>
<dbReference type="Gene3D" id="3.40.50.150">
    <property type="entry name" value="Vaccinia Virus protein VP39"/>
    <property type="match status" value="1"/>
</dbReference>
<dbReference type="PANTHER" id="PTHR44068:SF11">
    <property type="entry name" value="GERANYL DIPHOSPHATE 2-C-METHYLTRANSFERASE"/>
    <property type="match status" value="1"/>
</dbReference>
<proteinExistence type="predicted"/>
<comment type="caution">
    <text evidence="2">The sequence shown here is derived from an EMBL/GenBank/DDBJ whole genome shotgun (WGS) entry which is preliminary data.</text>
</comment>